<dbReference type="Proteomes" id="UP000198851">
    <property type="component" value="Unassembled WGS sequence"/>
</dbReference>
<dbReference type="InterPro" id="IPR009531">
    <property type="entry name" value="DUF1150"/>
</dbReference>
<evidence type="ECO:0008006" key="3">
    <source>
        <dbReference type="Google" id="ProtNLM"/>
    </source>
</evidence>
<evidence type="ECO:0000313" key="2">
    <source>
        <dbReference type="Proteomes" id="UP000198851"/>
    </source>
</evidence>
<protein>
    <recommendedName>
        <fullName evidence="3">DUF1150 family protein</fullName>
    </recommendedName>
</protein>
<dbReference type="AlphaFoldDB" id="A0A1I4DUV2"/>
<gene>
    <name evidence="1" type="ORF">SAMN04488036_103460</name>
</gene>
<reference evidence="2" key="1">
    <citation type="submission" date="2016-10" db="EMBL/GenBank/DDBJ databases">
        <authorList>
            <person name="Varghese N."/>
            <person name="Submissions S."/>
        </authorList>
    </citation>
    <scope>NUCLEOTIDE SEQUENCE [LARGE SCALE GENOMIC DNA]</scope>
    <source>
        <strain evidence="2">DSM 28453</strain>
    </source>
</reference>
<sequence>MYDEYEFDADDFEPNEFEGHVADRIVYVRPVATADLPEEVQDQVEDGETLYAVHDAEGERLALVKDRKMAFMLARDHDYAPVAVH</sequence>
<dbReference type="EMBL" id="FOSZ01000003">
    <property type="protein sequence ID" value="SFK97344.1"/>
    <property type="molecule type" value="Genomic_DNA"/>
</dbReference>
<dbReference type="Pfam" id="PF06620">
    <property type="entry name" value="DUF1150"/>
    <property type="match status" value="1"/>
</dbReference>
<dbReference type="STRING" id="1280847.SAMN04488036_103460"/>
<keyword evidence="2" id="KW-1185">Reference proteome</keyword>
<dbReference type="OrthoDB" id="7205167at2"/>
<evidence type="ECO:0000313" key="1">
    <source>
        <dbReference type="EMBL" id="SFK97344.1"/>
    </source>
</evidence>
<name>A0A1I4DUV2_9RHOB</name>
<organism evidence="1 2">
    <name type="scientific">Shimia haliotis</name>
    <dbReference type="NCBI Taxonomy" id="1280847"/>
    <lineage>
        <taxon>Bacteria</taxon>
        <taxon>Pseudomonadati</taxon>
        <taxon>Pseudomonadota</taxon>
        <taxon>Alphaproteobacteria</taxon>
        <taxon>Rhodobacterales</taxon>
        <taxon>Roseobacteraceae</taxon>
    </lineage>
</organism>
<accession>A0A1I4DUV2</accession>
<dbReference type="RefSeq" id="WP_093323495.1">
    <property type="nucleotide sequence ID" value="NZ_FOSZ01000003.1"/>
</dbReference>
<proteinExistence type="predicted"/>